<gene>
    <name evidence="1" type="ORF">LDH80_00545</name>
</gene>
<proteinExistence type="predicted"/>
<accession>A0ABY6QPV2</accession>
<organism evidence="1 2">
    <name type="scientific">Streptomyces tanashiensis</name>
    <dbReference type="NCBI Taxonomy" id="67367"/>
    <lineage>
        <taxon>Bacteria</taxon>
        <taxon>Bacillati</taxon>
        <taxon>Actinomycetota</taxon>
        <taxon>Actinomycetes</taxon>
        <taxon>Kitasatosporales</taxon>
        <taxon>Streptomycetaceae</taxon>
        <taxon>Streptomyces</taxon>
    </lineage>
</organism>
<protein>
    <submittedName>
        <fullName evidence="1">DUF4279 domain-containing protein</fullName>
    </submittedName>
</protein>
<reference evidence="1" key="1">
    <citation type="submission" date="2021-09" db="EMBL/GenBank/DDBJ databases">
        <title>Complete genome sequence and metabolic characterization of Streptomyces tanashiensis DSM 731 the producer of antibacterial Kalafungin and diverse secondary metabolites.</title>
        <authorList>
            <person name="Abbasi M.N."/>
            <person name="Anwar M.N."/>
            <person name="Alam K."/>
            <person name="Shoaib M."/>
            <person name="Lin Z."/>
            <person name="Hayat M."/>
            <person name="Ali M.I."/>
            <person name="Malik H.M.T."/>
            <person name="Ahmed I."/>
            <person name="Li A."/>
            <person name="Hailong Wang H."/>
            <person name="Zhang Y."/>
        </authorList>
    </citation>
    <scope>NUCLEOTIDE SEQUENCE</scope>
    <source>
        <strain evidence="1">Kala</strain>
    </source>
</reference>
<evidence type="ECO:0000313" key="1">
    <source>
        <dbReference type="EMBL" id="UZX19327.1"/>
    </source>
</evidence>
<keyword evidence="2" id="KW-1185">Reference proteome</keyword>
<dbReference type="InterPro" id="IPR025459">
    <property type="entry name" value="DUF4279"/>
</dbReference>
<sequence length="153" mass="16939">MPLDQYVYFALSSERTTAREMTALLGVQPDETKVRGSRIVEPAIPACHQWKIVCREPGLRVDEQIALVLDRLRPHTDRIAGLAKRMSDEPGAGSAARLQIVRYYTAADDPGEDSQVGAEEKPNLFGWHLDQQVLDFLAATGATLDVDEYDLTG</sequence>
<dbReference type="RefSeq" id="WP_190102893.1">
    <property type="nucleotide sequence ID" value="NZ_BMUH01000004.1"/>
</dbReference>
<name>A0ABY6QPV2_9ACTN</name>
<dbReference type="EMBL" id="CP084204">
    <property type="protein sequence ID" value="UZX19327.1"/>
    <property type="molecule type" value="Genomic_DNA"/>
</dbReference>
<dbReference type="Pfam" id="PF14106">
    <property type="entry name" value="DUF4279"/>
    <property type="match status" value="1"/>
</dbReference>
<dbReference type="GeneID" id="95597887"/>
<dbReference type="Proteomes" id="UP001164506">
    <property type="component" value="Chromosome"/>
</dbReference>
<evidence type="ECO:0000313" key="2">
    <source>
        <dbReference type="Proteomes" id="UP001164506"/>
    </source>
</evidence>